<proteinExistence type="predicted"/>
<dbReference type="Gramene" id="CDP09270">
    <property type="protein sequence ID" value="CDP09270"/>
    <property type="gene ID" value="GSCOC_T00028547001"/>
</dbReference>
<dbReference type="InParanoid" id="A0A068UL71"/>
<evidence type="ECO:0000313" key="1">
    <source>
        <dbReference type="EMBL" id="CDP09270.1"/>
    </source>
</evidence>
<protein>
    <submittedName>
        <fullName evidence="1">Uncharacterized protein</fullName>
    </submittedName>
</protein>
<name>A0A068UL71_COFCA</name>
<dbReference type="EMBL" id="HG739121">
    <property type="protein sequence ID" value="CDP09270.1"/>
    <property type="molecule type" value="Genomic_DNA"/>
</dbReference>
<gene>
    <name evidence="1" type="ORF">GSCOC_T00028547001</name>
</gene>
<sequence length="66" mass="7412">MRACIGARICECELSDMLLLIPIQDKLCFTILSNHQETLHLIHLSCGSMEVLSLQVPVVLLLEPEH</sequence>
<accession>A0A068UL71</accession>
<evidence type="ECO:0000313" key="2">
    <source>
        <dbReference type="Proteomes" id="UP000295252"/>
    </source>
</evidence>
<reference evidence="2" key="1">
    <citation type="journal article" date="2014" name="Science">
        <title>The coffee genome provides insight into the convergent evolution of caffeine biosynthesis.</title>
        <authorList>
            <person name="Denoeud F."/>
            <person name="Carretero-Paulet L."/>
            <person name="Dereeper A."/>
            <person name="Droc G."/>
            <person name="Guyot R."/>
            <person name="Pietrella M."/>
            <person name="Zheng C."/>
            <person name="Alberti A."/>
            <person name="Anthony F."/>
            <person name="Aprea G."/>
            <person name="Aury J.M."/>
            <person name="Bento P."/>
            <person name="Bernard M."/>
            <person name="Bocs S."/>
            <person name="Campa C."/>
            <person name="Cenci A."/>
            <person name="Combes M.C."/>
            <person name="Crouzillat D."/>
            <person name="Da Silva C."/>
            <person name="Daddiego L."/>
            <person name="De Bellis F."/>
            <person name="Dussert S."/>
            <person name="Garsmeur O."/>
            <person name="Gayraud T."/>
            <person name="Guignon V."/>
            <person name="Jahn K."/>
            <person name="Jamilloux V."/>
            <person name="Joet T."/>
            <person name="Labadie K."/>
            <person name="Lan T."/>
            <person name="Leclercq J."/>
            <person name="Lepelley M."/>
            <person name="Leroy T."/>
            <person name="Li L.T."/>
            <person name="Librado P."/>
            <person name="Lopez L."/>
            <person name="Munoz A."/>
            <person name="Noel B."/>
            <person name="Pallavicini A."/>
            <person name="Perrotta G."/>
            <person name="Poncet V."/>
            <person name="Pot D."/>
            <person name="Priyono X."/>
            <person name="Rigoreau M."/>
            <person name="Rouard M."/>
            <person name="Rozas J."/>
            <person name="Tranchant-Dubreuil C."/>
            <person name="VanBuren R."/>
            <person name="Zhang Q."/>
            <person name="Andrade A.C."/>
            <person name="Argout X."/>
            <person name="Bertrand B."/>
            <person name="de Kochko A."/>
            <person name="Graziosi G."/>
            <person name="Henry R.J."/>
            <person name="Jayarama X."/>
            <person name="Ming R."/>
            <person name="Nagai C."/>
            <person name="Rounsley S."/>
            <person name="Sankoff D."/>
            <person name="Giuliano G."/>
            <person name="Albert V.A."/>
            <person name="Wincker P."/>
            <person name="Lashermes P."/>
        </authorList>
    </citation>
    <scope>NUCLEOTIDE SEQUENCE [LARGE SCALE GENOMIC DNA]</scope>
    <source>
        <strain evidence="2">cv. DH200-94</strain>
    </source>
</reference>
<dbReference type="Proteomes" id="UP000295252">
    <property type="component" value="Chromosome I"/>
</dbReference>
<organism evidence="1 2">
    <name type="scientific">Coffea canephora</name>
    <name type="common">Robusta coffee</name>
    <dbReference type="NCBI Taxonomy" id="49390"/>
    <lineage>
        <taxon>Eukaryota</taxon>
        <taxon>Viridiplantae</taxon>
        <taxon>Streptophyta</taxon>
        <taxon>Embryophyta</taxon>
        <taxon>Tracheophyta</taxon>
        <taxon>Spermatophyta</taxon>
        <taxon>Magnoliopsida</taxon>
        <taxon>eudicotyledons</taxon>
        <taxon>Gunneridae</taxon>
        <taxon>Pentapetalae</taxon>
        <taxon>asterids</taxon>
        <taxon>lamiids</taxon>
        <taxon>Gentianales</taxon>
        <taxon>Rubiaceae</taxon>
        <taxon>Ixoroideae</taxon>
        <taxon>Gardenieae complex</taxon>
        <taxon>Bertiereae - Coffeeae clade</taxon>
        <taxon>Coffeeae</taxon>
        <taxon>Coffea</taxon>
    </lineage>
</organism>
<keyword evidence="2" id="KW-1185">Reference proteome</keyword>
<dbReference type="AlphaFoldDB" id="A0A068UL71"/>